<protein>
    <submittedName>
        <fullName evidence="3">Peptidoglycan-binding protein</fullName>
    </submittedName>
</protein>
<dbReference type="AlphaFoldDB" id="A0A367RV78"/>
<accession>A0A367RV78</accession>
<feature type="transmembrane region" description="Helical" evidence="1">
    <location>
        <begin position="186"/>
        <end position="211"/>
    </location>
</feature>
<dbReference type="Proteomes" id="UP000252085">
    <property type="component" value="Unassembled WGS sequence"/>
</dbReference>
<feature type="domain" description="Peptidoglycan binding-like" evidence="2">
    <location>
        <begin position="119"/>
        <end position="172"/>
    </location>
</feature>
<comment type="caution">
    <text evidence="3">The sequence shown here is derived from an EMBL/GenBank/DDBJ whole genome shotgun (WGS) entry which is preliminary data.</text>
</comment>
<dbReference type="Pfam" id="PF01471">
    <property type="entry name" value="PG_binding_1"/>
    <property type="match status" value="2"/>
</dbReference>
<evidence type="ECO:0000313" key="4">
    <source>
        <dbReference type="Proteomes" id="UP000252085"/>
    </source>
</evidence>
<gene>
    <name evidence="3" type="ORF">A6769_03935</name>
</gene>
<evidence type="ECO:0000313" key="3">
    <source>
        <dbReference type="EMBL" id="RCJ40516.1"/>
    </source>
</evidence>
<keyword evidence="1" id="KW-1133">Transmembrane helix</keyword>
<dbReference type="PANTHER" id="PTHR41533:SF1">
    <property type="entry name" value="L,D-TRANSPEPTIDASE YCBB-RELATED"/>
    <property type="match status" value="1"/>
</dbReference>
<proteinExistence type="predicted"/>
<name>A0A367RV78_NOSPU</name>
<reference evidence="3 4" key="1">
    <citation type="submission" date="2016-04" db="EMBL/GenBank/DDBJ databases">
        <authorList>
            <person name="Evans L.H."/>
            <person name="Alamgir A."/>
            <person name="Owens N."/>
            <person name="Weber N.D."/>
            <person name="Virtaneva K."/>
            <person name="Barbian K."/>
            <person name="Babar A."/>
            <person name="Rosenke K."/>
        </authorList>
    </citation>
    <scope>NUCLEOTIDE SEQUENCE [LARGE SCALE GENOMIC DNA]</scope>
    <source>
        <strain evidence="3">NIES-2108</strain>
    </source>
</reference>
<keyword evidence="1" id="KW-0812">Transmembrane</keyword>
<keyword evidence="1" id="KW-0472">Membrane</keyword>
<dbReference type="SUPFAM" id="SSF47090">
    <property type="entry name" value="PGBD-like"/>
    <property type="match status" value="2"/>
</dbReference>
<dbReference type="EMBL" id="LXQE01000075">
    <property type="protein sequence ID" value="RCJ40516.1"/>
    <property type="molecule type" value="Genomic_DNA"/>
</dbReference>
<dbReference type="InterPro" id="IPR052905">
    <property type="entry name" value="LD-transpeptidase_YkuD-like"/>
</dbReference>
<dbReference type="InterPro" id="IPR036365">
    <property type="entry name" value="PGBD-like_sf"/>
</dbReference>
<dbReference type="PANTHER" id="PTHR41533">
    <property type="entry name" value="L,D-TRANSPEPTIDASE HI_1667-RELATED"/>
    <property type="match status" value="1"/>
</dbReference>
<dbReference type="InterPro" id="IPR036366">
    <property type="entry name" value="PGBDSf"/>
</dbReference>
<feature type="domain" description="Peptidoglycan binding-like" evidence="2">
    <location>
        <begin position="47"/>
        <end position="100"/>
    </location>
</feature>
<evidence type="ECO:0000256" key="1">
    <source>
        <dbReference type="SAM" id="Phobius"/>
    </source>
</evidence>
<dbReference type="InterPro" id="IPR002477">
    <property type="entry name" value="Peptidoglycan-bd-like"/>
</dbReference>
<organism evidence="3 4">
    <name type="scientific">Nostoc punctiforme NIES-2108</name>
    <dbReference type="NCBI Taxonomy" id="1356359"/>
    <lineage>
        <taxon>Bacteria</taxon>
        <taxon>Bacillati</taxon>
        <taxon>Cyanobacteriota</taxon>
        <taxon>Cyanophyceae</taxon>
        <taxon>Nostocales</taxon>
        <taxon>Nostocaceae</taxon>
        <taxon>Nostoc</taxon>
    </lineage>
</organism>
<dbReference type="Gene3D" id="1.10.101.10">
    <property type="entry name" value="PGBD-like superfamily/PGBD"/>
    <property type="match status" value="2"/>
</dbReference>
<evidence type="ECO:0000259" key="2">
    <source>
        <dbReference type="Pfam" id="PF01471"/>
    </source>
</evidence>
<sequence length="281" mass="32113">MNKLIQTVSILVGLKQSRLYFPEEKQVCVFNKLPTLYREFTPKSVQESINELQERLKTQGLLAEITGKFDLETDEAVKEFQKRNNLLADGVVGPLTWACLLYPKLSRSKKIKSPELRIAVKELQVILYDEGFLKKEPTSYFDSATERAVKRFQRIYGLKNDGIVGAATWAVLLGMRQKIDKSFPRLIYFLSPQSWFLWEQFLMICCILLGIYYSPIPGQTPKLTTALATAYGLTCIVPFLLENLPIKPSIKPSLSVLQYAPYVLNGIFWKPIINFLGQLFS</sequence>
<feature type="transmembrane region" description="Helical" evidence="1">
    <location>
        <begin position="223"/>
        <end position="241"/>
    </location>
</feature>